<accession>A0ABS0BEE8</accession>
<dbReference type="Pfam" id="PF13175">
    <property type="entry name" value="AAA_15"/>
    <property type="match status" value="1"/>
</dbReference>
<evidence type="ECO:0000259" key="1">
    <source>
        <dbReference type="Pfam" id="PF13175"/>
    </source>
</evidence>
<feature type="domain" description="Endonuclease GajA/Old nuclease/RecF-like AAA" evidence="1">
    <location>
        <begin position="6"/>
        <end position="52"/>
    </location>
</feature>
<dbReference type="InterPro" id="IPR027417">
    <property type="entry name" value="P-loop_NTPase"/>
</dbReference>
<reference evidence="2 3" key="1">
    <citation type="submission" date="2020-08" db="EMBL/GenBank/DDBJ databases">
        <title>Description of novel Pseudomonas species.</title>
        <authorList>
            <person name="Duman M."/>
            <person name="Mulet M."/>
            <person name="Altun S."/>
            <person name="Saticioglu I.B."/>
            <person name="Lalucat J."/>
            <person name="Garcia-Valdes E."/>
        </authorList>
    </citation>
    <scope>NUCLEOTIDE SEQUENCE [LARGE SCALE GENOMIC DNA]</scope>
    <source>
        <strain evidence="2 3">P155</strain>
    </source>
</reference>
<sequence length="61" mass="6689">MTTGFLIRNFETYQAINYIKLSNGKHFSALSGENGAGKSSELEALNSFLNGAESRRIGYIT</sequence>
<dbReference type="Gene3D" id="3.40.50.300">
    <property type="entry name" value="P-loop containing nucleotide triphosphate hydrolases"/>
    <property type="match status" value="1"/>
</dbReference>
<proteinExistence type="predicted"/>
<dbReference type="RefSeq" id="WP_194933759.1">
    <property type="nucleotide sequence ID" value="NZ_JACOPX010000004.1"/>
</dbReference>
<dbReference type="Proteomes" id="UP000722111">
    <property type="component" value="Unassembled WGS sequence"/>
</dbReference>
<name>A0ABS0BEE8_9PSED</name>
<gene>
    <name evidence="2" type="ORF">H8F23_06210</name>
</gene>
<comment type="caution">
    <text evidence="2">The sequence shown here is derived from an EMBL/GenBank/DDBJ whole genome shotgun (WGS) entry which is preliminary data.</text>
</comment>
<protein>
    <submittedName>
        <fullName evidence="2">AAA family ATPase</fullName>
    </submittedName>
</protein>
<evidence type="ECO:0000313" key="3">
    <source>
        <dbReference type="Proteomes" id="UP000722111"/>
    </source>
</evidence>
<dbReference type="InterPro" id="IPR041685">
    <property type="entry name" value="AAA_GajA/Old/RecF-like"/>
</dbReference>
<organism evidence="2 3">
    <name type="scientific">Pseudomonas neuropathica</name>
    <dbReference type="NCBI Taxonomy" id="2730425"/>
    <lineage>
        <taxon>Bacteria</taxon>
        <taxon>Pseudomonadati</taxon>
        <taxon>Pseudomonadota</taxon>
        <taxon>Gammaproteobacteria</taxon>
        <taxon>Pseudomonadales</taxon>
        <taxon>Pseudomonadaceae</taxon>
        <taxon>Pseudomonas</taxon>
    </lineage>
</organism>
<dbReference type="EMBL" id="JACOPX010000004">
    <property type="protein sequence ID" value="MBF6032839.1"/>
    <property type="molecule type" value="Genomic_DNA"/>
</dbReference>
<dbReference type="SUPFAM" id="SSF52540">
    <property type="entry name" value="P-loop containing nucleoside triphosphate hydrolases"/>
    <property type="match status" value="1"/>
</dbReference>
<keyword evidence="3" id="KW-1185">Reference proteome</keyword>
<evidence type="ECO:0000313" key="2">
    <source>
        <dbReference type="EMBL" id="MBF6032839.1"/>
    </source>
</evidence>